<keyword evidence="2" id="KW-0378">Hydrolase</keyword>
<evidence type="ECO:0000313" key="3">
    <source>
        <dbReference type="Proteomes" id="UP001231924"/>
    </source>
</evidence>
<dbReference type="InterPro" id="IPR012296">
    <property type="entry name" value="Nuclease_put_TT1808"/>
</dbReference>
<dbReference type="Gene3D" id="3.90.1570.10">
    <property type="entry name" value="tt1808, chain A"/>
    <property type="match status" value="1"/>
</dbReference>
<dbReference type="PANTHER" id="PTHR35400:SF3">
    <property type="entry name" value="SLL1072 PROTEIN"/>
    <property type="match status" value="1"/>
</dbReference>
<keyword evidence="2" id="KW-0540">Nuclease</keyword>
<reference evidence="2 3" key="1">
    <citation type="submission" date="2023-06" db="EMBL/GenBank/DDBJ databases">
        <title>Actinomycetospora Odt1-22.</title>
        <authorList>
            <person name="Supong K."/>
        </authorList>
    </citation>
    <scope>NUCLEOTIDE SEQUENCE [LARGE SCALE GENOMIC DNA]</scope>
    <source>
        <strain evidence="2 3">Odt1-22</strain>
    </source>
</reference>
<dbReference type="Pfam" id="PF05685">
    <property type="entry name" value="Uma2"/>
    <property type="match status" value="1"/>
</dbReference>
<keyword evidence="3" id="KW-1185">Reference proteome</keyword>
<name>A0ABT7MHZ3_9PSEU</name>
<organism evidence="2 3">
    <name type="scientific">Actinomycetospora termitidis</name>
    <dbReference type="NCBI Taxonomy" id="3053470"/>
    <lineage>
        <taxon>Bacteria</taxon>
        <taxon>Bacillati</taxon>
        <taxon>Actinomycetota</taxon>
        <taxon>Actinomycetes</taxon>
        <taxon>Pseudonocardiales</taxon>
        <taxon>Pseudonocardiaceae</taxon>
        <taxon>Actinomycetospora</taxon>
    </lineage>
</organism>
<accession>A0ABT7MHZ3</accession>
<feature type="domain" description="Putative restriction endonuclease" evidence="1">
    <location>
        <begin position="22"/>
        <end position="154"/>
    </location>
</feature>
<dbReference type="RefSeq" id="WP_286056906.1">
    <property type="nucleotide sequence ID" value="NZ_JASVWF010000010.1"/>
</dbReference>
<evidence type="ECO:0000259" key="1">
    <source>
        <dbReference type="Pfam" id="PF05685"/>
    </source>
</evidence>
<gene>
    <name evidence="2" type="ORF">QRT03_30325</name>
</gene>
<sequence>MSAATDIGAFARALPPHPFGLEEWDALPEGLPAKVELLEGVLMVRSRPSARHQRVAVLVMNALAAVLPPEWCAVPKLDVLIEGGPTPTVRAPDVVVIRTATADHRTRQDPADVLLAVEVQSPGSRRTDRVAKLAEYAEVGIAHYLLVEPGPPVVLTELLLDDGAYRVRAEHRGRAELALGATIDLDALDR</sequence>
<dbReference type="Proteomes" id="UP001231924">
    <property type="component" value="Unassembled WGS sequence"/>
</dbReference>
<proteinExistence type="predicted"/>
<dbReference type="SUPFAM" id="SSF52980">
    <property type="entry name" value="Restriction endonuclease-like"/>
    <property type="match status" value="1"/>
</dbReference>
<protein>
    <submittedName>
        <fullName evidence="2">Uma2 family endonuclease</fullName>
    </submittedName>
</protein>
<dbReference type="GO" id="GO:0004519">
    <property type="term" value="F:endonuclease activity"/>
    <property type="evidence" value="ECO:0007669"/>
    <property type="project" value="UniProtKB-KW"/>
</dbReference>
<dbReference type="InterPro" id="IPR011335">
    <property type="entry name" value="Restrct_endonuc-II-like"/>
</dbReference>
<evidence type="ECO:0000313" key="2">
    <source>
        <dbReference type="EMBL" id="MDL5160299.1"/>
    </source>
</evidence>
<dbReference type="InterPro" id="IPR008538">
    <property type="entry name" value="Uma2"/>
</dbReference>
<keyword evidence="2" id="KW-0255">Endonuclease</keyword>
<dbReference type="PANTHER" id="PTHR35400">
    <property type="entry name" value="SLR1083 PROTEIN"/>
    <property type="match status" value="1"/>
</dbReference>
<comment type="caution">
    <text evidence="2">The sequence shown here is derived from an EMBL/GenBank/DDBJ whole genome shotgun (WGS) entry which is preliminary data.</text>
</comment>
<dbReference type="EMBL" id="JASVWF010000010">
    <property type="protein sequence ID" value="MDL5160299.1"/>
    <property type="molecule type" value="Genomic_DNA"/>
</dbReference>
<dbReference type="CDD" id="cd06260">
    <property type="entry name" value="DUF820-like"/>
    <property type="match status" value="1"/>
</dbReference>